<evidence type="ECO:0000313" key="2">
    <source>
        <dbReference type="EMBL" id="PRX44538.1"/>
    </source>
</evidence>
<evidence type="ECO:0000313" key="3">
    <source>
        <dbReference type="Proteomes" id="UP000238362"/>
    </source>
</evidence>
<dbReference type="EMBL" id="PVNH01000011">
    <property type="protein sequence ID" value="PRX44538.1"/>
    <property type="molecule type" value="Genomic_DNA"/>
</dbReference>
<evidence type="ECO:0008006" key="4">
    <source>
        <dbReference type="Google" id="ProtNLM"/>
    </source>
</evidence>
<evidence type="ECO:0000256" key="1">
    <source>
        <dbReference type="SAM" id="SignalP"/>
    </source>
</evidence>
<protein>
    <recommendedName>
        <fullName evidence="4">Secreted protein</fullName>
    </recommendedName>
</protein>
<comment type="caution">
    <text evidence="2">The sequence shown here is derived from an EMBL/GenBank/DDBJ whole genome shotgun (WGS) entry which is preliminary data.</text>
</comment>
<proteinExistence type="predicted"/>
<sequence>MTRIGSIVNKRVKGMAAAAAVAVVCGGIALAGSPVAIAEQSTTKCYNGTGNTKKFDLPGKTDIHMNADPCITRYSSGRMTATIRIGWSEASLPAVGSGHKFDDFKINVRLERRPNGSSSDSTVASKTCTVTSTVNASWSGDTSCSVTVSGVYNSGYDWSSDGWLRYDIDNDGKGGSDWSLTGSPLIR</sequence>
<dbReference type="AlphaFoldDB" id="A0A2T0LMX5"/>
<organism evidence="2 3">
    <name type="scientific">Prauserella shujinwangii</name>
    <dbReference type="NCBI Taxonomy" id="1453103"/>
    <lineage>
        <taxon>Bacteria</taxon>
        <taxon>Bacillati</taxon>
        <taxon>Actinomycetota</taxon>
        <taxon>Actinomycetes</taxon>
        <taxon>Pseudonocardiales</taxon>
        <taxon>Pseudonocardiaceae</taxon>
        <taxon>Prauserella</taxon>
    </lineage>
</organism>
<reference evidence="2 3" key="1">
    <citation type="submission" date="2018-03" db="EMBL/GenBank/DDBJ databases">
        <title>Genomic Encyclopedia of Type Strains, Phase III (KMG-III): the genomes of soil and plant-associated and newly described type strains.</title>
        <authorList>
            <person name="Whitman W."/>
        </authorList>
    </citation>
    <scope>NUCLEOTIDE SEQUENCE [LARGE SCALE GENOMIC DNA]</scope>
    <source>
        <strain evidence="2 3">CGMCC 4.7125</strain>
    </source>
</reference>
<feature type="signal peptide" evidence="1">
    <location>
        <begin position="1"/>
        <end position="31"/>
    </location>
</feature>
<name>A0A2T0LMX5_9PSEU</name>
<gene>
    <name evidence="2" type="ORF">B0I33_11146</name>
</gene>
<accession>A0A2T0LMX5</accession>
<keyword evidence="3" id="KW-1185">Reference proteome</keyword>
<keyword evidence="1" id="KW-0732">Signal</keyword>
<dbReference type="RefSeq" id="WP_106181216.1">
    <property type="nucleotide sequence ID" value="NZ_PVNH01000011.1"/>
</dbReference>
<dbReference type="Proteomes" id="UP000238362">
    <property type="component" value="Unassembled WGS sequence"/>
</dbReference>
<feature type="chain" id="PRO_5038655044" description="Secreted protein" evidence="1">
    <location>
        <begin position="32"/>
        <end position="187"/>
    </location>
</feature>